<evidence type="ECO:0000313" key="1">
    <source>
        <dbReference type="EMBL" id="KAL3565462.1"/>
    </source>
</evidence>
<reference evidence="1 2" key="1">
    <citation type="journal article" date="2024" name="Plant Biotechnol. J.">
        <title>Genome and CRISPR/Cas9 system of a widespread forest tree (Populus alba) in the world.</title>
        <authorList>
            <person name="Liu Y.J."/>
            <person name="Jiang P.F."/>
            <person name="Han X.M."/>
            <person name="Li X.Y."/>
            <person name="Wang H.M."/>
            <person name="Wang Y.J."/>
            <person name="Wang X.X."/>
            <person name="Zeng Q.Y."/>
        </authorList>
    </citation>
    <scope>NUCLEOTIDE SEQUENCE [LARGE SCALE GENOMIC DNA]</scope>
    <source>
        <strain evidence="2">cv. PAL-ZL1</strain>
    </source>
</reference>
<accession>A0ACC4AHX0</accession>
<sequence>MMSLHLHTVLSWKPKQLVNWNSKIFPSTSVEYLPDTPLTDEQLCASRIISLGGRVGICTSLKQFLKIRDSSLRSFESIGSRVKLFPLRSSTSSEDKQERLPGKLRSKLHSRFLQFFISKRETLARTLIVQGNALMAVPSKQR</sequence>
<name>A0ACC4AHX0_POPAL</name>
<comment type="caution">
    <text evidence="1">The sequence shown here is derived from an EMBL/GenBank/DDBJ whole genome shotgun (WGS) entry which is preliminary data.</text>
</comment>
<organism evidence="1 2">
    <name type="scientific">Populus alba</name>
    <name type="common">White poplar</name>
    <dbReference type="NCBI Taxonomy" id="43335"/>
    <lineage>
        <taxon>Eukaryota</taxon>
        <taxon>Viridiplantae</taxon>
        <taxon>Streptophyta</taxon>
        <taxon>Embryophyta</taxon>
        <taxon>Tracheophyta</taxon>
        <taxon>Spermatophyta</taxon>
        <taxon>Magnoliopsida</taxon>
        <taxon>eudicotyledons</taxon>
        <taxon>Gunneridae</taxon>
        <taxon>Pentapetalae</taxon>
        <taxon>rosids</taxon>
        <taxon>fabids</taxon>
        <taxon>Malpighiales</taxon>
        <taxon>Salicaceae</taxon>
        <taxon>Saliceae</taxon>
        <taxon>Populus</taxon>
    </lineage>
</organism>
<proteinExistence type="predicted"/>
<protein>
    <submittedName>
        <fullName evidence="1">Uncharacterized protein</fullName>
    </submittedName>
</protein>
<dbReference type="Proteomes" id="UP000309997">
    <property type="component" value="Unassembled WGS sequence"/>
</dbReference>
<evidence type="ECO:0000313" key="2">
    <source>
        <dbReference type="Proteomes" id="UP000309997"/>
    </source>
</evidence>
<dbReference type="EMBL" id="RCHU02000019">
    <property type="protein sequence ID" value="KAL3565462.1"/>
    <property type="molecule type" value="Genomic_DNA"/>
</dbReference>
<gene>
    <name evidence="1" type="ORF">D5086_033508</name>
</gene>
<keyword evidence="2" id="KW-1185">Reference proteome</keyword>